<dbReference type="InterPro" id="IPR011009">
    <property type="entry name" value="Kinase-like_dom_sf"/>
</dbReference>
<reference evidence="1" key="1">
    <citation type="submission" date="2023-03" db="EMBL/GenBank/DDBJ databases">
        <title>Massive genome expansion in bonnet fungi (Mycena s.s.) driven by repeated elements and novel gene families across ecological guilds.</title>
        <authorList>
            <consortium name="Lawrence Berkeley National Laboratory"/>
            <person name="Harder C.B."/>
            <person name="Miyauchi S."/>
            <person name="Viragh M."/>
            <person name="Kuo A."/>
            <person name="Thoen E."/>
            <person name="Andreopoulos B."/>
            <person name="Lu D."/>
            <person name="Skrede I."/>
            <person name="Drula E."/>
            <person name="Henrissat B."/>
            <person name="Morin E."/>
            <person name="Kohler A."/>
            <person name="Barry K."/>
            <person name="LaButti K."/>
            <person name="Morin E."/>
            <person name="Salamov A."/>
            <person name="Lipzen A."/>
            <person name="Mereny Z."/>
            <person name="Hegedus B."/>
            <person name="Baldrian P."/>
            <person name="Stursova M."/>
            <person name="Weitz H."/>
            <person name="Taylor A."/>
            <person name="Grigoriev I.V."/>
            <person name="Nagy L.G."/>
            <person name="Martin F."/>
            <person name="Kauserud H."/>
        </authorList>
    </citation>
    <scope>NUCLEOTIDE SEQUENCE</scope>
    <source>
        <strain evidence="1">9284</strain>
    </source>
</reference>
<dbReference type="EMBL" id="JARKIF010000002">
    <property type="protein sequence ID" value="KAJ7646720.1"/>
    <property type="molecule type" value="Genomic_DNA"/>
</dbReference>
<evidence type="ECO:0000313" key="1">
    <source>
        <dbReference type="EMBL" id="KAJ7646720.1"/>
    </source>
</evidence>
<organism evidence="1 2">
    <name type="scientific">Roridomyces roridus</name>
    <dbReference type="NCBI Taxonomy" id="1738132"/>
    <lineage>
        <taxon>Eukaryota</taxon>
        <taxon>Fungi</taxon>
        <taxon>Dikarya</taxon>
        <taxon>Basidiomycota</taxon>
        <taxon>Agaricomycotina</taxon>
        <taxon>Agaricomycetes</taxon>
        <taxon>Agaricomycetidae</taxon>
        <taxon>Agaricales</taxon>
        <taxon>Marasmiineae</taxon>
        <taxon>Mycenaceae</taxon>
        <taxon>Roridomyces</taxon>
    </lineage>
</organism>
<protein>
    <recommendedName>
        <fullName evidence="3">Protein kinase domain-containing protein</fullName>
    </recommendedName>
</protein>
<dbReference type="Gene3D" id="1.10.510.10">
    <property type="entry name" value="Transferase(Phosphotransferase) domain 1"/>
    <property type="match status" value="1"/>
</dbReference>
<comment type="caution">
    <text evidence="1">The sequence shown here is derived from an EMBL/GenBank/DDBJ whole genome shotgun (WGS) entry which is preliminary data.</text>
</comment>
<sequence length="305" mass="34555">MTTLTITCRFPEDEVLSFEREDPDEPLTLRLVNQKGADAKLTVDKLVLATDGTRHTQSLVLRGRVTGPLGTMESILKLDFTGEHRDAMLKEATVYQKTKVGSLQGDVLPRFYGCFEAKVGSMVVTCLAMEYCGEPVEDLRHIAHPFRQNLLLAVRDFHKRGKTHGDLYEGNILDCHGHPVLIDLEFAEDHKCVIKMKIVTGAIRPTVEEYGCPELYELISERLGLWKTAVIRFCNQTFWKDDVTCAEHLLDNMPTGTGDEERHKLAEQAKLVFQEILKERRLTYGTEEVLPGQRRVDYLEGAHVA</sequence>
<accession>A0AAD7CE12</accession>
<dbReference type="SUPFAM" id="SSF56112">
    <property type="entry name" value="Protein kinase-like (PK-like)"/>
    <property type="match status" value="1"/>
</dbReference>
<gene>
    <name evidence="1" type="ORF">FB45DRAFT_180453</name>
</gene>
<proteinExistence type="predicted"/>
<evidence type="ECO:0000313" key="2">
    <source>
        <dbReference type="Proteomes" id="UP001221142"/>
    </source>
</evidence>
<name>A0AAD7CE12_9AGAR</name>
<dbReference type="AlphaFoldDB" id="A0AAD7CE12"/>
<evidence type="ECO:0008006" key="3">
    <source>
        <dbReference type="Google" id="ProtNLM"/>
    </source>
</evidence>
<dbReference type="Proteomes" id="UP001221142">
    <property type="component" value="Unassembled WGS sequence"/>
</dbReference>
<keyword evidence="2" id="KW-1185">Reference proteome</keyword>